<comment type="caution">
    <text evidence="9">Lacks conserved residue(s) required for the propagation of feature annotation.</text>
</comment>
<evidence type="ECO:0000256" key="8">
    <source>
        <dbReference type="ARBA" id="ARBA00023136"/>
    </source>
</evidence>
<evidence type="ECO:0000256" key="6">
    <source>
        <dbReference type="ARBA" id="ARBA00022989"/>
    </source>
</evidence>
<feature type="topological domain" description="Lumenal" evidence="9">
    <location>
        <begin position="1"/>
        <end position="4"/>
    </location>
</feature>
<dbReference type="Gene3D" id="1.10.287.660">
    <property type="entry name" value="Helix hairpin bin"/>
    <property type="match status" value="1"/>
</dbReference>
<dbReference type="GO" id="GO:0043529">
    <property type="term" value="C:GET complex"/>
    <property type="evidence" value="ECO:0007669"/>
    <property type="project" value="InterPro"/>
</dbReference>
<feature type="compositionally biased region" description="Basic and acidic residues" evidence="10">
    <location>
        <begin position="195"/>
        <end position="209"/>
    </location>
</feature>
<keyword evidence="8 9" id="KW-0472">Membrane</keyword>
<dbReference type="Pfam" id="PF04420">
    <property type="entry name" value="CHD5"/>
    <property type="match status" value="1"/>
</dbReference>
<dbReference type="PANTHER" id="PTHR42650:SF1">
    <property type="entry name" value="GUIDED ENTRY OF TAIL-ANCHORED PROTEINS FACTOR 1"/>
    <property type="match status" value="1"/>
</dbReference>
<dbReference type="InterPro" id="IPR028945">
    <property type="entry name" value="Get1"/>
</dbReference>
<evidence type="ECO:0000256" key="9">
    <source>
        <dbReference type="HAMAP-Rule" id="MF_03113"/>
    </source>
</evidence>
<keyword evidence="12" id="KW-0732">Signal</keyword>
<keyword evidence="14" id="KW-1185">Reference proteome</keyword>
<dbReference type="InterPro" id="IPR029012">
    <property type="entry name" value="Helix_hairpin_bin_sf"/>
</dbReference>
<dbReference type="HAMAP" id="MF_03113">
    <property type="entry name" value="Get1"/>
    <property type="match status" value="1"/>
</dbReference>
<reference evidence="13" key="1">
    <citation type="submission" date="2016-06" db="EMBL/GenBank/DDBJ databases">
        <authorList>
            <person name="Cuomo C."/>
            <person name="Litvintseva A."/>
            <person name="Heitman J."/>
            <person name="Chen Y."/>
            <person name="Sun S."/>
            <person name="Springer D."/>
            <person name="Dromer F."/>
            <person name="Young S."/>
            <person name="Zeng Q."/>
            <person name="Chapman S."/>
            <person name="Gujja S."/>
            <person name="Saif S."/>
            <person name="Birren B."/>
        </authorList>
    </citation>
    <scope>NUCLEOTIDE SEQUENCE</scope>
    <source>
        <strain evidence="13">CBS 7841</strain>
    </source>
</reference>
<feature type="topological domain" description="Cytoplasmic" evidence="9">
    <location>
        <begin position="171"/>
        <end position="209"/>
    </location>
</feature>
<keyword evidence="4 9" id="KW-0812">Transmembrane</keyword>
<evidence type="ECO:0000256" key="2">
    <source>
        <dbReference type="ARBA" id="ARBA00010799"/>
    </source>
</evidence>
<comment type="subcellular location">
    <subcellularLocation>
        <location evidence="1">Endoplasmic reticulum membrane</location>
        <topology evidence="1">Multi-pass membrane protein</topology>
    </subcellularLocation>
</comment>
<comment type="similarity">
    <text evidence="2 9">Belongs to the WRB/GET1 family.</text>
</comment>
<evidence type="ECO:0000256" key="7">
    <source>
        <dbReference type="ARBA" id="ARBA00023054"/>
    </source>
</evidence>
<dbReference type="Proteomes" id="UP000094043">
    <property type="component" value="Chromosome 2"/>
</dbReference>
<evidence type="ECO:0000256" key="11">
    <source>
        <dbReference type="SAM" id="Phobius"/>
    </source>
</evidence>
<evidence type="ECO:0000256" key="4">
    <source>
        <dbReference type="ARBA" id="ARBA00022692"/>
    </source>
</evidence>
<protein>
    <submittedName>
        <fullName evidence="13">Uncharacterized protein</fullName>
    </submittedName>
</protein>
<gene>
    <name evidence="9" type="primary">GET1</name>
    <name evidence="13" type="ORF">L203_101349</name>
</gene>
<dbReference type="EMBL" id="CP143785">
    <property type="protein sequence ID" value="WVN86188.1"/>
    <property type="molecule type" value="Genomic_DNA"/>
</dbReference>
<keyword evidence="5 9" id="KW-0256">Endoplasmic reticulum</keyword>
<dbReference type="OrthoDB" id="69461at2759"/>
<sequence length="209" mass="23450">MFNLAVLVFLIVLLTQVISWIGHSAVQELAFLVYYRICLSGTASAQNNIRKQVLEDKAELGKTSSQDEFAKWAKLKRKLDKGLADLEKINTTLSSSRSSFSRNFSFLIWLLTTGAQFFLVWWYRKQPVFWLPEGWVPYPVAWVLSFPNAPIGAVSAGTWCAVCKRVLQSLQEIAQGLVQPSSPAVPVSTSATQAEQKEVPMTIEHEKLD</sequence>
<feature type="signal peptide" evidence="12">
    <location>
        <begin position="1"/>
        <end position="19"/>
    </location>
</feature>
<feature type="compositionally biased region" description="Low complexity" evidence="10">
    <location>
        <begin position="181"/>
        <end position="192"/>
    </location>
</feature>
<organism evidence="13 14">
    <name type="scientific">Cryptococcus depauperatus CBS 7841</name>
    <dbReference type="NCBI Taxonomy" id="1295531"/>
    <lineage>
        <taxon>Eukaryota</taxon>
        <taxon>Fungi</taxon>
        <taxon>Dikarya</taxon>
        <taxon>Basidiomycota</taxon>
        <taxon>Agaricomycotina</taxon>
        <taxon>Tremellomycetes</taxon>
        <taxon>Tremellales</taxon>
        <taxon>Cryptococcaceae</taxon>
        <taxon>Cryptococcus</taxon>
    </lineage>
</organism>
<dbReference type="InterPro" id="IPR027538">
    <property type="entry name" value="Get1_fungi"/>
</dbReference>
<evidence type="ECO:0000313" key="14">
    <source>
        <dbReference type="Proteomes" id="UP000094043"/>
    </source>
</evidence>
<keyword evidence="3 9" id="KW-0813">Transport</keyword>
<dbReference type="FunFam" id="1.10.287.660:FF:000006">
    <property type="entry name" value="Protein GET1"/>
    <property type="match status" value="1"/>
</dbReference>
<evidence type="ECO:0000256" key="10">
    <source>
        <dbReference type="SAM" id="MobiDB-lite"/>
    </source>
</evidence>
<evidence type="ECO:0000313" key="13">
    <source>
        <dbReference type="EMBL" id="WVN86188.1"/>
    </source>
</evidence>
<proteinExistence type="inferred from homology"/>
<dbReference type="GO" id="GO:0071816">
    <property type="term" value="P:tail-anchored membrane protein insertion into ER membrane"/>
    <property type="evidence" value="ECO:0007669"/>
    <property type="project" value="InterPro"/>
</dbReference>
<dbReference type="GO" id="GO:0043495">
    <property type="term" value="F:protein-membrane adaptor activity"/>
    <property type="evidence" value="ECO:0007669"/>
    <property type="project" value="TreeGrafter"/>
</dbReference>
<feature type="region of interest" description="Disordered" evidence="10">
    <location>
        <begin position="181"/>
        <end position="209"/>
    </location>
</feature>
<evidence type="ECO:0000256" key="5">
    <source>
        <dbReference type="ARBA" id="ARBA00022824"/>
    </source>
</evidence>
<reference evidence="13" key="3">
    <citation type="submission" date="2024-01" db="EMBL/GenBank/DDBJ databases">
        <authorList>
            <person name="Coelho M.A."/>
            <person name="David-Palma M."/>
            <person name="Shea T."/>
            <person name="Sun S."/>
            <person name="Cuomo C.A."/>
            <person name="Heitman J."/>
        </authorList>
    </citation>
    <scope>NUCLEOTIDE SEQUENCE</scope>
    <source>
        <strain evidence="13">CBS 7841</strain>
    </source>
</reference>
<evidence type="ECO:0000256" key="1">
    <source>
        <dbReference type="ARBA" id="ARBA00004477"/>
    </source>
</evidence>
<accession>A0A1E3IC38</accession>
<evidence type="ECO:0000256" key="3">
    <source>
        <dbReference type="ARBA" id="ARBA00022448"/>
    </source>
</evidence>
<dbReference type="VEuPathDB" id="FungiDB:L203_04291"/>
<dbReference type="GO" id="GO:0005789">
    <property type="term" value="C:endoplasmic reticulum membrane"/>
    <property type="evidence" value="ECO:0007669"/>
    <property type="project" value="UniProtKB-SubCell"/>
</dbReference>
<reference evidence="13" key="2">
    <citation type="journal article" date="2022" name="Elife">
        <title>Obligate sexual reproduction of a homothallic fungus closely related to the Cryptococcus pathogenic species complex.</title>
        <authorList>
            <person name="Passer A.R."/>
            <person name="Clancey S.A."/>
            <person name="Shea T."/>
            <person name="David-Palma M."/>
            <person name="Averette A.F."/>
            <person name="Boekhout T."/>
            <person name="Porcel B.M."/>
            <person name="Nowrousian M."/>
            <person name="Cuomo C.A."/>
            <person name="Sun S."/>
            <person name="Heitman J."/>
            <person name="Coelho M.A."/>
        </authorList>
    </citation>
    <scope>NUCLEOTIDE SEQUENCE</scope>
    <source>
        <strain evidence="13">CBS 7841</strain>
    </source>
</reference>
<feature type="transmembrane region" description="Helical" evidence="11">
    <location>
        <begin position="104"/>
        <end position="123"/>
    </location>
</feature>
<dbReference type="PANTHER" id="PTHR42650">
    <property type="entry name" value="TAIL-ANCHORED PROTEIN INSERTION RECEPTOR WRB"/>
    <property type="match status" value="1"/>
</dbReference>
<keyword evidence="7" id="KW-0175">Coiled coil</keyword>
<feature type="chain" id="PRO_5043668858" evidence="12">
    <location>
        <begin position="20"/>
        <end position="209"/>
    </location>
</feature>
<keyword evidence="6 9" id="KW-1133">Transmembrane helix</keyword>
<evidence type="ECO:0000256" key="12">
    <source>
        <dbReference type="SAM" id="SignalP"/>
    </source>
</evidence>
<dbReference type="AlphaFoldDB" id="A0A1E3IC38"/>
<name>A0A1E3IC38_9TREE</name>